<dbReference type="GO" id="GO:0061928">
    <property type="term" value="F:glutathione specific gamma-glutamylcyclotransferase activity"/>
    <property type="evidence" value="ECO:0007669"/>
    <property type="project" value="InterPro"/>
</dbReference>
<dbReference type="GeneID" id="6350261"/>
<protein>
    <submittedName>
        <fullName evidence="2">Uncharacterized protein</fullName>
    </submittedName>
</protein>
<gene>
    <name evidence="2" type="ORF">PtrM4_142050</name>
</gene>
<dbReference type="AlphaFoldDB" id="A0A834RQ66"/>
<dbReference type="Proteomes" id="UP000245464">
    <property type="component" value="Chromosome 8"/>
</dbReference>
<dbReference type="EMBL" id="NQIK02000008">
    <property type="protein sequence ID" value="KAF7567614.1"/>
    <property type="molecule type" value="Genomic_DNA"/>
</dbReference>
<organism evidence="2 3">
    <name type="scientific">Pyrenophora tritici-repentis</name>
    <dbReference type="NCBI Taxonomy" id="45151"/>
    <lineage>
        <taxon>Eukaryota</taxon>
        <taxon>Fungi</taxon>
        <taxon>Dikarya</taxon>
        <taxon>Ascomycota</taxon>
        <taxon>Pezizomycotina</taxon>
        <taxon>Dothideomycetes</taxon>
        <taxon>Pleosporomycetidae</taxon>
        <taxon>Pleosporales</taxon>
        <taxon>Pleosporineae</taxon>
        <taxon>Pleosporaceae</taxon>
        <taxon>Pyrenophora</taxon>
    </lineage>
</organism>
<dbReference type="KEGG" id="ptrr:6350261"/>
<sequence>MADHQSEIEAFGSNDDFWLFGYGSLIWKPPPHYGMDFSFMLNEFSKKSWCFVK</sequence>
<accession>A0A834RQ66</accession>
<keyword evidence="1" id="KW-0456">Lyase</keyword>
<reference evidence="2" key="1">
    <citation type="journal article" date="2018" name="BMC Genomics">
        <title>Comparative genomics of the wheat fungal pathogen Pyrenophora tritici-repentis reveals chromosomal variations and genome plasticity.</title>
        <authorList>
            <person name="Moolhuijzen P."/>
            <person name="See P.T."/>
            <person name="Hane J.K."/>
            <person name="Shi G."/>
            <person name="Liu Z."/>
            <person name="Oliver R.P."/>
            <person name="Moffat C.S."/>
        </authorList>
    </citation>
    <scope>NUCLEOTIDE SEQUENCE [LARGE SCALE GENOMIC DNA]</scope>
    <source>
        <strain evidence="2">M4</strain>
    </source>
</reference>
<name>A0A834RQ66_9PLEO</name>
<dbReference type="InterPro" id="IPR006840">
    <property type="entry name" value="ChaC"/>
</dbReference>
<dbReference type="GO" id="GO:0006751">
    <property type="term" value="P:glutathione catabolic process"/>
    <property type="evidence" value="ECO:0007669"/>
    <property type="project" value="InterPro"/>
</dbReference>
<evidence type="ECO:0000313" key="2">
    <source>
        <dbReference type="EMBL" id="KAF7567614.1"/>
    </source>
</evidence>
<comment type="caution">
    <text evidence="2">The sequence shown here is derived from an EMBL/GenBank/DDBJ whole genome shotgun (WGS) entry which is preliminary data.</text>
</comment>
<evidence type="ECO:0000256" key="1">
    <source>
        <dbReference type="ARBA" id="ARBA00023239"/>
    </source>
</evidence>
<dbReference type="RefSeq" id="XP_001942274.2">
    <property type="nucleotide sequence ID" value="XM_001942239.2"/>
</dbReference>
<evidence type="ECO:0000313" key="3">
    <source>
        <dbReference type="Proteomes" id="UP000245464"/>
    </source>
</evidence>
<proteinExistence type="predicted"/>
<dbReference type="Pfam" id="PF04752">
    <property type="entry name" value="ChaC"/>
    <property type="match status" value="1"/>
</dbReference>